<dbReference type="Proteomes" id="UP000308600">
    <property type="component" value="Unassembled WGS sequence"/>
</dbReference>
<keyword evidence="2" id="KW-1185">Reference proteome</keyword>
<organism evidence="1 2">
    <name type="scientific">Pluteus cervinus</name>
    <dbReference type="NCBI Taxonomy" id="181527"/>
    <lineage>
        <taxon>Eukaryota</taxon>
        <taxon>Fungi</taxon>
        <taxon>Dikarya</taxon>
        <taxon>Basidiomycota</taxon>
        <taxon>Agaricomycotina</taxon>
        <taxon>Agaricomycetes</taxon>
        <taxon>Agaricomycetidae</taxon>
        <taxon>Agaricales</taxon>
        <taxon>Pluteineae</taxon>
        <taxon>Pluteaceae</taxon>
        <taxon>Pluteus</taxon>
    </lineage>
</organism>
<name>A0ACD3AE56_9AGAR</name>
<proteinExistence type="predicted"/>
<dbReference type="EMBL" id="ML208503">
    <property type="protein sequence ID" value="TFK63826.1"/>
    <property type="molecule type" value="Genomic_DNA"/>
</dbReference>
<accession>A0ACD3AE56</accession>
<sequence length="1427" mass="154068">MSIAHALAVANTIHKKLAYAASDPNNLATTSEDAHAGLLAKQKAEEVLTSTIATVKNTLDLMKATAPKPPARAAKKPQPSTLKAHRAALAAVQSLVAATDPKSGPQAVVNGMKPDNMKESKESLKDMAIKVGPIVAKFDSILTAPYLNQYSATLNTVPVVGVKNNQLLYIQTKNHITNGLVDVWSTFSSLPPDATINDGDIVHIFPYKGDFCFAIGKTVWKKVHLSSGDPNLSSAVDNWPALYSNDWTPLGDCLPAANLAGVVPFSVFSADHTQMDFQLVTLAVDGSISWLTSDQLTPQSKWETMKYKAVSGGPAASPKFTKIAYWNNNIIGIDDASNSWNITVSFQNGTFNVSDQFKIDPVTEFTATDAGPVGLRADGYLWKRILAPSPDNDSGKDPVLEWQRWIKADDVVNIGVASPGVVLDMNLLTRTLKSRYLEVQSAVYPVVEKIKSFCTCHEIFLNQVSKSAQDYANADTDEKKTIAIRSAKSFVGHSKSWGGIVSKLINSCQQSVTTMTAQLHDVRLQLEAQLKMLYIKLTMLQDTLKQEKQELSKLKAAFWGSIAAAFLGLALLVAGIATGNYLLLAGGGVLMVGGIVAVAALGAKISDLAANMAATQSQIDTVNNAITEMTNIVNAFSDLDNLYGTLNQFWGRISNEASSVRDMDDVTAEYIGNEILDDTSSIEGSQQVTREMGDACQTYLDTLNKQGIVIPPHVSTAGAFSTFTKLAHASGATSRPHNIASVLKSAQTALKQGNVGEYHQIMKHATLLHMTASVDELFANADPQIWFDLPALQASSNIWNSSSQNFTRSAGILDAPQILRHFHEQVTVSASALDASLDQARDLVTQSLKSIIGMGNTMVTWVEQFPNPPTNPADTQKVNEYRDKAIKACDDAQDKAASANNSFADFNHKAGDYQQQLESQVNASNNTIFAACAKCDQDIHDLSPPWYVAMGGLVGIVVWMETMKKSIYDNRDNVVKDINAQIGALKALESSGTNFNGHIISWTEMVQTISGKLGFVHNTLVGIWGQLCEDPALYHNFLQQEWAQLVQNATTILTILNNSKTPRALWAVPRQTALAASLQVHHVPHAIPMAGSSPLSSIERVVSAVTPSSQLGDTITSQVEQATIFFTRLDILLTSPFLKDIIGYWSDDKTQKQTLYDITVSLRSDYVNMIGLEYHVIQSLQSLALLQDFRAGNVVNGNLPIETFVRVTLASIRAAVRASASVNDKFKDSAKDFAAILRIINGNISTVEKQISDLNGKIDDMEKAEKNKVIHIVADAIATAFADPELLASFGITGPTAAALNLAVHTGAGATLVASSVSDVLDAMSIPDLIKLIQSLKATRTALLESIDQLKKIQPLFADVVSGVSALHTTVQGMEDVLVKVQSTIDFGSKITFAQDDATGVQAGWKKVRGDTQAWMNVVNGQGIVPQ</sequence>
<reference evidence="1 2" key="1">
    <citation type="journal article" date="2019" name="Nat. Ecol. Evol.">
        <title>Megaphylogeny resolves global patterns of mushroom evolution.</title>
        <authorList>
            <person name="Varga T."/>
            <person name="Krizsan K."/>
            <person name="Foldi C."/>
            <person name="Dima B."/>
            <person name="Sanchez-Garcia M."/>
            <person name="Sanchez-Ramirez S."/>
            <person name="Szollosi G.J."/>
            <person name="Szarkandi J.G."/>
            <person name="Papp V."/>
            <person name="Albert L."/>
            <person name="Andreopoulos W."/>
            <person name="Angelini C."/>
            <person name="Antonin V."/>
            <person name="Barry K.W."/>
            <person name="Bougher N.L."/>
            <person name="Buchanan P."/>
            <person name="Buyck B."/>
            <person name="Bense V."/>
            <person name="Catcheside P."/>
            <person name="Chovatia M."/>
            <person name="Cooper J."/>
            <person name="Damon W."/>
            <person name="Desjardin D."/>
            <person name="Finy P."/>
            <person name="Geml J."/>
            <person name="Haridas S."/>
            <person name="Hughes K."/>
            <person name="Justo A."/>
            <person name="Karasinski D."/>
            <person name="Kautmanova I."/>
            <person name="Kiss B."/>
            <person name="Kocsube S."/>
            <person name="Kotiranta H."/>
            <person name="LaButti K.M."/>
            <person name="Lechner B.E."/>
            <person name="Liimatainen K."/>
            <person name="Lipzen A."/>
            <person name="Lukacs Z."/>
            <person name="Mihaltcheva S."/>
            <person name="Morgado L.N."/>
            <person name="Niskanen T."/>
            <person name="Noordeloos M.E."/>
            <person name="Ohm R.A."/>
            <person name="Ortiz-Santana B."/>
            <person name="Ovrebo C."/>
            <person name="Racz N."/>
            <person name="Riley R."/>
            <person name="Savchenko A."/>
            <person name="Shiryaev A."/>
            <person name="Soop K."/>
            <person name="Spirin V."/>
            <person name="Szebenyi C."/>
            <person name="Tomsovsky M."/>
            <person name="Tulloss R.E."/>
            <person name="Uehling J."/>
            <person name="Grigoriev I.V."/>
            <person name="Vagvolgyi C."/>
            <person name="Papp T."/>
            <person name="Martin F.M."/>
            <person name="Miettinen O."/>
            <person name="Hibbett D.S."/>
            <person name="Nagy L.G."/>
        </authorList>
    </citation>
    <scope>NUCLEOTIDE SEQUENCE [LARGE SCALE GENOMIC DNA]</scope>
    <source>
        <strain evidence="1 2">NL-1719</strain>
    </source>
</reference>
<protein>
    <submittedName>
        <fullName evidence="1">Uncharacterized protein</fullName>
    </submittedName>
</protein>
<gene>
    <name evidence="1" type="ORF">BDN72DRAFT_861840</name>
</gene>
<evidence type="ECO:0000313" key="2">
    <source>
        <dbReference type="Proteomes" id="UP000308600"/>
    </source>
</evidence>
<evidence type="ECO:0000313" key="1">
    <source>
        <dbReference type="EMBL" id="TFK63826.1"/>
    </source>
</evidence>